<protein>
    <submittedName>
        <fullName evidence="2">Phosphotransferase</fullName>
    </submittedName>
</protein>
<dbReference type="InterPro" id="IPR011009">
    <property type="entry name" value="Kinase-like_dom_sf"/>
</dbReference>
<evidence type="ECO:0000313" key="3">
    <source>
        <dbReference type="Proteomes" id="UP000474757"/>
    </source>
</evidence>
<reference evidence="2 3" key="1">
    <citation type="submission" date="2020-02" db="EMBL/GenBank/DDBJ databases">
        <title>Pseudoroseicyclus tamarix, sp. nov., isolated from offshore sediment of a Tamarix chinensis forest.</title>
        <authorList>
            <person name="Gai Y."/>
        </authorList>
    </citation>
    <scope>NUCLEOTIDE SEQUENCE [LARGE SCALE GENOMIC DNA]</scope>
    <source>
        <strain evidence="2 3">CLL3-39</strain>
    </source>
</reference>
<dbReference type="PANTHER" id="PTHR21310:SF42">
    <property type="entry name" value="BIFUNCTIONAL AAC_APH"/>
    <property type="match status" value="1"/>
</dbReference>
<comment type="caution">
    <text evidence="2">The sequence shown here is derived from an EMBL/GenBank/DDBJ whole genome shotgun (WGS) entry which is preliminary data.</text>
</comment>
<evidence type="ECO:0000259" key="1">
    <source>
        <dbReference type="Pfam" id="PF01636"/>
    </source>
</evidence>
<dbReference type="Gene3D" id="3.30.200.20">
    <property type="entry name" value="Phosphorylase Kinase, domain 1"/>
    <property type="match status" value="1"/>
</dbReference>
<dbReference type="EMBL" id="JAAGAB010000004">
    <property type="protein sequence ID" value="NDV02884.1"/>
    <property type="molecule type" value="Genomic_DNA"/>
</dbReference>
<dbReference type="SUPFAM" id="SSF56112">
    <property type="entry name" value="Protein kinase-like (PK-like)"/>
    <property type="match status" value="1"/>
</dbReference>
<dbReference type="PANTHER" id="PTHR21310">
    <property type="entry name" value="AMINOGLYCOSIDE PHOSPHOTRANSFERASE-RELATED-RELATED"/>
    <property type="match status" value="1"/>
</dbReference>
<keyword evidence="3" id="KW-1185">Reference proteome</keyword>
<name>A0A6B2K2Q4_9RHOB</name>
<dbReference type="Pfam" id="PF01636">
    <property type="entry name" value="APH"/>
    <property type="match status" value="1"/>
</dbReference>
<dbReference type="RefSeq" id="WP_163896211.1">
    <property type="nucleotide sequence ID" value="NZ_JAAFYS010000004.1"/>
</dbReference>
<organism evidence="2 3">
    <name type="scientific">Pseudoroseicyclus tamaricis</name>
    <dbReference type="NCBI Taxonomy" id="2705421"/>
    <lineage>
        <taxon>Bacteria</taxon>
        <taxon>Pseudomonadati</taxon>
        <taxon>Pseudomonadota</taxon>
        <taxon>Alphaproteobacteria</taxon>
        <taxon>Rhodobacterales</taxon>
        <taxon>Paracoccaceae</taxon>
        <taxon>Pseudoroseicyclus</taxon>
    </lineage>
</organism>
<dbReference type="GO" id="GO:0016740">
    <property type="term" value="F:transferase activity"/>
    <property type="evidence" value="ECO:0007669"/>
    <property type="project" value="UniProtKB-KW"/>
</dbReference>
<proteinExistence type="predicted"/>
<keyword evidence="2" id="KW-0808">Transferase</keyword>
<feature type="domain" description="Aminoglycoside phosphotransferase" evidence="1">
    <location>
        <begin position="30"/>
        <end position="254"/>
    </location>
</feature>
<dbReference type="Gene3D" id="3.90.1200.10">
    <property type="match status" value="1"/>
</dbReference>
<gene>
    <name evidence="2" type="ORF">GZA08_18115</name>
</gene>
<dbReference type="InterPro" id="IPR002575">
    <property type="entry name" value="Aminoglycoside_PTrfase"/>
</dbReference>
<dbReference type="Proteomes" id="UP000474757">
    <property type="component" value="Unassembled WGS sequence"/>
</dbReference>
<dbReference type="AlphaFoldDB" id="A0A6B2K2Q4"/>
<accession>A0A6B2K2Q4</accession>
<sequence length="296" mass="31646">MLHEDETRVSAGAARALIDAQFPDFRGEEVAALGGGTDNALFRIGRRATARFPLRAEGAEALGREAEAKEELAAHCPVATPRPLGFGEPGGGHPLPWALESWVEGAMATPEGLGSSAAFAGDLAALIGALRRAETKGRPFAAQGRGGTLMEHDAWMATCLQRSGGLLDIPPLRRLWQAFRVLAPPTRLAMCHKDLIPANLLVEGERLVGVLDGGGFGPADPALDLVAAWHHLEAEGRALIRTRLGCDEAEWRRGAVWAFQQALGLVWYYEKSHPGMVALGRSTLRRIMSDEEVGAA</sequence>
<evidence type="ECO:0000313" key="2">
    <source>
        <dbReference type="EMBL" id="NDV02884.1"/>
    </source>
</evidence>
<dbReference type="InterPro" id="IPR051678">
    <property type="entry name" value="AGP_Transferase"/>
</dbReference>